<dbReference type="Proteomes" id="UP001321473">
    <property type="component" value="Unassembled WGS sequence"/>
</dbReference>
<dbReference type="EMBL" id="JARKHS020007978">
    <property type="protein sequence ID" value="KAK8781138.1"/>
    <property type="molecule type" value="Genomic_DNA"/>
</dbReference>
<evidence type="ECO:0000256" key="1">
    <source>
        <dbReference type="SAM" id="SignalP"/>
    </source>
</evidence>
<organism evidence="2 3">
    <name type="scientific">Amblyomma americanum</name>
    <name type="common">Lone star tick</name>
    <dbReference type="NCBI Taxonomy" id="6943"/>
    <lineage>
        <taxon>Eukaryota</taxon>
        <taxon>Metazoa</taxon>
        <taxon>Ecdysozoa</taxon>
        <taxon>Arthropoda</taxon>
        <taxon>Chelicerata</taxon>
        <taxon>Arachnida</taxon>
        <taxon>Acari</taxon>
        <taxon>Parasitiformes</taxon>
        <taxon>Ixodida</taxon>
        <taxon>Ixodoidea</taxon>
        <taxon>Ixodidae</taxon>
        <taxon>Amblyomminae</taxon>
        <taxon>Amblyomma</taxon>
    </lineage>
</organism>
<evidence type="ECO:0008006" key="4">
    <source>
        <dbReference type="Google" id="ProtNLM"/>
    </source>
</evidence>
<gene>
    <name evidence="2" type="ORF">V5799_017522</name>
</gene>
<proteinExistence type="predicted"/>
<evidence type="ECO:0000313" key="3">
    <source>
        <dbReference type="Proteomes" id="UP001321473"/>
    </source>
</evidence>
<keyword evidence="3" id="KW-1185">Reference proteome</keyword>
<accession>A0AAQ4F352</accession>
<dbReference type="AlphaFoldDB" id="A0AAQ4F352"/>
<name>A0AAQ4F352_AMBAM</name>
<feature type="chain" id="PRO_5042943515" description="Secreted protein" evidence="1">
    <location>
        <begin position="19"/>
        <end position="79"/>
    </location>
</feature>
<comment type="caution">
    <text evidence="2">The sequence shown here is derived from an EMBL/GenBank/DDBJ whole genome shotgun (WGS) entry which is preliminary data.</text>
</comment>
<feature type="signal peptide" evidence="1">
    <location>
        <begin position="1"/>
        <end position="18"/>
    </location>
</feature>
<reference evidence="2 3" key="1">
    <citation type="journal article" date="2023" name="Arcadia Sci">
        <title>De novo assembly of a long-read Amblyomma americanum tick genome.</title>
        <authorList>
            <person name="Chou S."/>
            <person name="Poskanzer K.E."/>
            <person name="Rollins M."/>
            <person name="Thuy-Boun P.S."/>
        </authorList>
    </citation>
    <scope>NUCLEOTIDE SEQUENCE [LARGE SCALE GENOMIC DNA]</scope>
    <source>
        <strain evidence="2">F_SG_1</strain>
        <tissue evidence="2">Salivary glands</tissue>
    </source>
</reference>
<keyword evidence="1" id="KW-0732">Signal</keyword>
<sequence length="79" mass="8824">MKALHLLLVLSMATAVMAGIWDHRKCLAFCRPNKPNMTGCKEGCDCHPFIFLPRFVGACLDPSVKTPLFFRRAVSSKVE</sequence>
<evidence type="ECO:0000313" key="2">
    <source>
        <dbReference type="EMBL" id="KAK8781138.1"/>
    </source>
</evidence>
<protein>
    <recommendedName>
        <fullName evidence="4">Secreted protein</fullName>
    </recommendedName>
</protein>